<dbReference type="Pfam" id="PF00059">
    <property type="entry name" value="Lectin_C"/>
    <property type="match status" value="1"/>
</dbReference>
<gene>
    <name evidence="2" type="ORF">DPMN_094902</name>
</gene>
<dbReference type="EMBL" id="JAIWYP010000003">
    <property type="protein sequence ID" value="KAH3852395.1"/>
    <property type="molecule type" value="Genomic_DNA"/>
</dbReference>
<sequence>MNASDASTTCQKDGASLLKVNNYKKMSYLRSTLTHLYADDRLFVLNGLYENATGWRWNGQSAVPIVNTTGSFYWGPGEPNLASGKCVGVTSLGGYLKAFDCMQTAPFVCEMDQK</sequence>
<dbReference type="Proteomes" id="UP000828390">
    <property type="component" value="Unassembled WGS sequence"/>
</dbReference>
<name>A0A9D4L5I6_DREPO</name>
<dbReference type="CDD" id="cd00037">
    <property type="entry name" value="CLECT"/>
    <property type="match status" value="1"/>
</dbReference>
<dbReference type="InterPro" id="IPR016187">
    <property type="entry name" value="CTDL_fold"/>
</dbReference>
<dbReference type="SUPFAM" id="SSF56436">
    <property type="entry name" value="C-type lectin-like"/>
    <property type="match status" value="1"/>
</dbReference>
<comment type="caution">
    <text evidence="2">The sequence shown here is derived from an EMBL/GenBank/DDBJ whole genome shotgun (WGS) entry which is preliminary data.</text>
</comment>
<reference evidence="2" key="1">
    <citation type="journal article" date="2019" name="bioRxiv">
        <title>The Genome of the Zebra Mussel, Dreissena polymorpha: A Resource for Invasive Species Research.</title>
        <authorList>
            <person name="McCartney M.A."/>
            <person name="Auch B."/>
            <person name="Kono T."/>
            <person name="Mallez S."/>
            <person name="Zhang Y."/>
            <person name="Obille A."/>
            <person name="Becker A."/>
            <person name="Abrahante J.E."/>
            <person name="Garbe J."/>
            <person name="Badalamenti J.P."/>
            <person name="Herman A."/>
            <person name="Mangelson H."/>
            <person name="Liachko I."/>
            <person name="Sullivan S."/>
            <person name="Sone E.D."/>
            <person name="Koren S."/>
            <person name="Silverstein K.A.T."/>
            <person name="Beckman K.B."/>
            <person name="Gohl D.M."/>
        </authorList>
    </citation>
    <scope>NUCLEOTIDE SEQUENCE</scope>
    <source>
        <strain evidence="2">Duluth1</strain>
        <tissue evidence="2">Whole animal</tissue>
    </source>
</reference>
<proteinExistence type="predicted"/>
<dbReference type="InterPro" id="IPR001304">
    <property type="entry name" value="C-type_lectin-like"/>
</dbReference>
<protein>
    <recommendedName>
        <fullName evidence="1">C-type lectin domain-containing protein</fullName>
    </recommendedName>
</protein>
<keyword evidence="3" id="KW-1185">Reference proteome</keyword>
<dbReference type="Gene3D" id="3.10.100.10">
    <property type="entry name" value="Mannose-Binding Protein A, subunit A"/>
    <property type="match status" value="1"/>
</dbReference>
<evidence type="ECO:0000259" key="1">
    <source>
        <dbReference type="PROSITE" id="PS50041"/>
    </source>
</evidence>
<dbReference type="InterPro" id="IPR016186">
    <property type="entry name" value="C-type_lectin-like/link_sf"/>
</dbReference>
<dbReference type="AlphaFoldDB" id="A0A9D4L5I6"/>
<feature type="domain" description="C-type lectin" evidence="1">
    <location>
        <begin position="1"/>
        <end position="110"/>
    </location>
</feature>
<evidence type="ECO:0000313" key="3">
    <source>
        <dbReference type="Proteomes" id="UP000828390"/>
    </source>
</evidence>
<accession>A0A9D4L5I6</accession>
<reference evidence="2" key="2">
    <citation type="submission" date="2020-11" db="EMBL/GenBank/DDBJ databases">
        <authorList>
            <person name="McCartney M.A."/>
            <person name="Auch B."/>
            <person name="Kono T."/>
            <person name="Mallez S."/>
            <person name="Becker A."/>
            <person name="Gohl D.M."/>
            <person name="Silverstein K.A.T."/>
            <person name="Koren S."/>
            <person name="Bechman K.B."/>
            <person name="Herman A."/>
            <person name="Abrahante J.E."/>
            <person name="Garbe J."/>
        </authorList>
    </citation>
    <scope>NUCLEOTIDE SEQUENCE</scope>
    <source>
        <strain evidence="2">Duluth1</strain>
        <tissue evidence="2">Whole animal</tissue>
    </source>
</reference>
<evidence type="ECO:0000313" key="2">
    <source>
        <dbReference type="EMBL" id="KAH3852395.1"/>
    </source>
</evidence>
<dbReference type="PROSITE" id="PS50041">
    <property type="entry name" value="C_TYPE_LECTIN_2"/>
    <property type="match status" value="1"/>
</dbReference>
<organism evidence="2 3">
    <name type="scientific">Dreissena polymorpha</name>
    <name type="common">Zebra mussel</name>
    <name type="synonym">Mytilus polymorpha</name>
    <dbReference type="NCBI Taxonomy" id="45954"/>
    <lineage>
        <taxon>Eukaryota</taxon>
        <taxon>Metazoa</taxon>
        <taxon>Spiralia</taxon>
        <taxon>Lophotrochozoa</taxon>
        <taxon>Mollusca</taxon>
        <taxon>Bivalvia</taxon>
        <taxon>Autobranchia</taxon>
        <taxon>Heteroconchia</taxon>
        <taxon>Euheterodonta</taxon>
        <taxon>Imparidentia</taxon>
        <taxon>Neoheterodontei</taxon>
        <taxon>Myida</taxon>
        <taxon>Dreissenoidea</taxon>
        <taxon>Dreissenidae</taxon>
        <taxon>Dreissena</taxon>
    </lineage>
</organism>